<dbReference type="Proteomes" id="UP001196980">
    <property type="component" value="Unassembled WGS sequence"/>
</dbReference>
<protein>
    <submittedName>
        <fullName evidence="1">AbrB/MazE/SpoVT family DNA-binding domain-containing protein</fullName>
    </submittedName>
</protein>
<evidence type="ECO:0000313" key="1">
    <source>
        <dbReference type="EMBL" id="MBV6342064.1"/>
    </source>
</evidence>
<organism evidence="1 2">
    <name type="scientific">Candidatus Magnetobacterium casense</name>
    <dbReference type="NCBI Taxonomy" id="1455061"/>
    <lineage>
        <taxon>Bacteria</taxon>
        <taxon>Pseudomonadati</taxon>
        <taxon>Nitrospirota</taxon>
        <taxon>Thermodesulfovibrionia</taxon>
        <taxon>Thermodesulfovibrionales</taxon>
        <taxon>Candidatus Magnetobacteriaceae</taxon>
        <taxon>Candidatus Magnetobacterium</taxon>
    </lineage>
</organism>
<gene>
    <name evidence="1" type="ORF">HWQ67_10750</name>
</gene>
<name>A0ABS6RZJ0_9BACT</name>
<dbReference type="GO" id="GO:0003677">
    <property type="term" value="F:DNA binding"/>
    <property type="evidence" value="ECO:0007669"/>
    <property type="project" value="UniProtKB-KW"/>
</dbReference>
<reference evidence="1 2" key="1">
    <citation type="journal article" date="2020" name="J Geophys Res Biogeosci">
        <title>Magnetotaxis as an Adaptation to Enable Bacterial Shuttling of Microbial Sulfur and Sulfur Cycling Across Aquatic Oxic#Anoxic Interfaces.</title>
        <authorList>
            <person name="Li J."/>
            <person name="Liu P."/>
            <person name="Wang J."/>
            <person name="Roberts A.P."/>
            <person name="Pan Y."/>
        </authorList>
    </citation>
    <scope>NUCLEOTIDE SEQUENCE [LARGE SCALE GENOMIC DNA]</scope>
    <source>
        <strain evidence="1 2">MYR-1_YQ</strain>
    </source>
</reference>
<accession>A0ABS6RZJ0</accession>
<dbReference type="EMBL" id="JABXWD010000191">
    <property type="protein sequence ID" value="MBV6342064.1"/>
    <property type="molecule type" value="Genomic_DNA"/>
</dbReference>
<dbReference type="InterPro" id="IPR037914">
    <property type="entry name" value="SpoVT-AbrB_sf"/>
</dbReference>
<sequence length="78" mass="8891">MRVSIVSIGNYRGIKIPDTVMKQCGFDDEEAELEINGNILIVKPVKEKPRKNWDKAFKIMAQRGEDILLIDDSLDIDT</sequence>
<comment type="caution">
    <text evidence="1">The sequence shown here is derived from an EMBL/GenBank/DDBJ whole genome shotgun (WGS) entry which is preliminary data.</text>
</comment>
<dbReference type="SUPFAM" id="SSF89447">
    <property type="entry name" value="AbrB/MazE/MraZ-like"/>
    <property type="match status" value="1"/>
</dbReference>
<evidence type="ECO:0000313" key="2">
    <source>
        <dbReference type="Proteomes" id="UP001196980"/>
    </source>
</evidence>
<proteinExistence type="predicted"/>
<keyword evidence="2" id="KW-1185">Reference proteome</keyword>
<keyword evidence="1" id="KW-0238">DNA-binding</keyword>
<dbReference type="Gene3D" id="2.10.260.10">
    <property type="match status" value="1"/>
</dbReference>